<evidence type="ECO:0000313" key="1">
    <source>
        <dbReference type="EMBL" id="MBG0739256.1"/>
    </source>
</evidence>
<gene>
    <name evidence="1" type="ORF">IV500_07615</name>
</gene>
<name>A0A931G408_9MICC</name>
<accession>A0A931G408</accession>
<reference evidence="1 2" key="1">
    <citation type="submission" date="2020-11" db="EMBL/GenBank/DDBJ databases">
        <title>Arthrobacter antarcticus sp. nov., isolated from Antarctic Soil.</title>
        <authorList>
            <person name="Li J."/>
        </authorList>
    </citation>
    <scope>NUCLEOTIDE SEQUENCE [LARGE SCALE GENOMIC DNA]</scope>
    <source>
        <strain evidence="1 2">Z1-20</strain>
    </source>
</reference>
<sequence length="230" mass="23994">MFVLTMDQRASRQGRDLVPDFLATLRQVSTVLPFERSVGDEVQGVVMDAGTAVEVAMCALRSGHWYVGVGLGSVDLPLPASSREGSGSAFVAARSAVEAAKKTGERVALAVRWSSPAASPGKLKPGCGLPEPTQLVAAAQAVLVLIGRLVRARTDAEWRVLDLLTPGERGGQAAVAQRLGISPQAVSKAVLRSGWQEEQKGRMAAATLLGLAATAAWPEKPGKSGEGEET</sequence>
<dbReference type="EMBL" id="JADNYM010000008">
    <property type="protein sequence ID" value="MBG0739256.1"/>
    <property type="molecule type" value="Genomic_DNA"/>
</dbReference>
<organism evidence="1 2">
    <name type="scientific">Arthrobacter terrae</name>
    <dbReference type="NCBI Taxonomy" id="2935737"/>
    <lineage>
        <taxon>Bacteria</taxon>
        <taxon>Bacillati</taxon>
        <taxon>Actinomycetota</taxon>
        <taxon>Actinomycetes</taxon>
        <taxon>Micrococcales</taxon>
        <taxon>Micrococcaceae</taxon>
        <taxon>Arthrobacter</taxon>
    </lineage>
</organism>
<dbReference type="Proteomes" id="UP000655366">
    <property type="component" value="Unassembled WGS sequence"/>
</dbReference>
<comment type="caution">
    <text evidence="1">The sequence shown here is derived from an EMBL/GenBank/DDBJ whole genome shotgun (WGS) entry which is preliminary data.</text>
</comment>
<keyword evidence="2" id="KW-1185">Reference proteome</keyword>
<dbReference type="RefSeq" id="WP_196396205.1">
    <property type="nucleotide sequence ID" value="NZ_JADNYM010000008.1"/>
</dbReference>
<proteinExistence type="predicted"/>
<protein>
    <submittedName>
        <fullName evidence="1">MarR family transcriptional regulator</fullName>
    </submittedName>
</protein>
<dbReference type="AlphaFoldDB" id="A0A931G408"/>
<evidence type="ECO:0000313" key="2">
    <source>
        <dbReference type="Proteomes" id="UP000655366"/>
    </source>
</evidence>